<proteinExistence type="inferred from homology"/>
<evidence type="ECO:0000313" key="8">
    <source>
        <dbReference type="Proteomes" id="UP001362999"/>
    </source>
</evidence>
<evidence type="ECO:0000313" key="7">
    <source>
        <dbReference type="EMBL" id="KAK7048638.1"/>
    </source>
</evidence>
<keyword evidence="4" id="KW-0472">Membrane</keyword>
<keyword evidence="8" id="KW-1185">Reference proteome</keyword>
<evidence type="ECO:0000256" key="4">
    <source>
        <dbReference type="ARBA" id="ARBA00023136"/>
    </source>
</evidence>
<name>A0AAW0DCN3_9AGAR</name>
<organism evidence="7 8">
    <name type="scientific">Favolaschia claudopus</name>
    <dbReference type="NCBI Taxonomy" id="2862362"/>
    <lineage>
        <taxon>Eukaryota</taxon>
        <taxon>Fungi</taxon>
        <taxon>Dikarya</taxon>
        <taxon>Basidiomycota</taxon>
        <taxon>Agaricomycotina</taxon>
        <taxon>Agaricomycetes</taxon>
        <taxon>Agaricomycetidae</taxon>
        <taxon>Agaricales</taxon>
        <taxon>Marasmiineae</taxon>
        <taxon>Mycenaceae</taxon>
        <taxon>Favolaschia</taxon>
    </lineage>
</organism>
<evidence type="ECO:0000256" key="6">
    <source>
        <dbReference type="ARBA" id="ARBA00034303"/>
    </source>
</evidence>
<evidence type="ECO:0000256" key="1">
    <source>
        <dbReference type="ARBA" id="ARBA00007387"/>
    </source>
</evidence>
<gene>
    <name evidence="7" type="ORF">R3P38DRAFT_2870579</name>
</gene>
<dbReference type="SUPFAM" id="SSF53474">
    <property type="entry name" value="alpha/beta-Hydrolases"/>
    <property type="match status" value="1"/>
</dbReference>
<dbReference type="PANTHER" id="PTHR12265:SF30">
    <property type="entry name" value="TRANSMEMBRANE PROTEIN 53"/>
    <property type="match status" value="1"/>
</dbReference>
<dbReference type="Pfam" id="PF05705">
    <property type="entry name" value="DUF829"/>
    <property type="match status" value="1"/>
</dbReference>
<reference evidence="7 8" key="1">
    <citation type="journal article" date="2024" name="J Genomics">
        <title>Draft genome sequencing and assembly of Favolaschia claudopus CIRM-BRFM 2984 isolated from oak limbs.</title>
        <authorList>
            <person name="Navarro D."/>
            <person name="Drula E."/>
            <person name="Chaduli D."/>
            <person name="Cazenave R."/>
            <person name="Ahrendt S."/>
            <person name="Wang J."/>
            <person name="Lipzen A."/>
            <person name="Daum C."/>
            <person name="Barry K."/>
            <person name="Grigoriev I.V."/>
            <person name="Favel A."/>
            <person name="Rosso M.N."/>
            <person name="Martin F."/>
        </authorList>
    </citation>
    <scope>NUCLEOTIDE SEQUENCE [LARGE SCALE GENOMIC DNA]</scope>
    <source>
        <strain evidence="7 8">CIRM-BRFM 2984</strain>
    </source>
</reference>
<dbReference type="InterPro" id="IPR008547">
    <property type="entry name" value="DUF829_TMEM53"/>
</dbReference>
<evidence type="ECO:0000256" key="5">
    <source>
        <dbReference type="ARBA" id="ARBA00023242"/>
    </source>
</evidence>
<evidence type="ECO:0000256" key="2">
    <source>
        <dbReference type="ARBA" id="ARBA00022692"/>
    </source>
</evidence>
<dbReference type="Proteomes" id="UP001362999">
    <property type="component" value="Unassembled WGS sequence"/>
</dbReference>
<sequence length="305" mass="34196">MASAQKASAPAQAPNLEFRKLANDIYLASGDRTGPRSPDDPRLIILFGWMNAPLRLLHKYALKHRANWPTSDIIIVESYPAWLWSREKTQVDIMKPLASYLISTIYSAPAELSDGPPGILMHLMSNGGAFHLTTLTKILFTSDSNAVRTGPNIRFATAFDSAPGEREYRSLVMAASSSFQSPIVKALMRIPLSLIWLYLGIRNIILRQPASLAKLHADLQVDQLLPRTDRQAPRVYIYSAADIMVPAHGVEKHLAVLKNANPPFDVEVEKFTNSPHILHERTDPERYWSAVRRVWDRSAPTRAKL</sequence>
<dbReference type="GO" id="GO:0005640">
    <property type="term" value="C:nuclear outer membrane"/>
    <property type="evidence" value="ECO:0007669"/>
    <property type="project" value="UniProtKB-SubCell"/>
</dbReference>
<evidence type="ECO:0008006" key="9">
    <source>
        <dbReference type="Google" id="ProtNLM"/>
    </source>
</evidence>
<dbReference type="InterPro" id="IPR029058">
    <property type="entry name" value="AB_hydrolase_fold"/>
</dbReference>
<dbReference type="EMBL" id="JAWWNJ010000009">
    <property type="protein sequence ID" value="KAK7048638.1"/>
    <property type="molecule type" value="Genomic_DNA"/>
</dbReference>
<comment type="similarity">
    <text evidence="1">Belongs to the TMEM53 family.</text>
</comment>
<evidence type="ECO:0000256" key="3">
    <source>
        <dbReference type="ARBA" id="ARBA00022989"/>
    </source>
</evidence>
<keyword evidence="2" id="KW-0812">Transmembrane</keyword>
<dbReference type="PANTHER" id="PTHR12265">
    <property type="entry name" value="TRANSMEMBRANE PROTEIN 53"/>
    <property type="match status" value="1"/>
</dbReference>
<comment type="subcellular location">
    <subcellularLocation>
        <location evidence="6">Nucleus outer membrane</location>
        <topology evidence="6">Single-pass membrane protein</topology>
    </subcellularLocation>
</comment>
<keyword evidence="5" id="KW-0539">Nucleus</keyword>
<dbReference type="AlphaFoldDB" id="A0AAW0DCN3"/>
<comment type="caution">
    <text evidence="7">The sequence shown here is derived from an EMBL/GenBank/DDBJ whole genome shotgun (WGS) entry which is preliminary data.</text>
</comment>
<keyword evidence="3" id="KW-1133">Transmembrane helix</keyword>
<protein>
    <recommendedName>
        <fullName evidence="9">Transmembrane protein 53</fullName>
    </recommendedName>
</protein>
<accession>A0AAW0DCN3</accession>